<evidence type="ECO:0008006" key="3">
    <source>
        <dbReference type="Google" id="ProtNLM"/>
    </source>
</evidence>
<evidence type="ECO:0000313" key="1">
    <source>
        <dbReference type="EMBL" id="KAJ1153943.1"/>
    </source>
</evidence>
<dbReference type="AlphaFoldDB" id="A0AAV7RSM0"/>
<comment type="caution">
    <text evidence="1">The sequence shown here is derived from an EMBL/GenBank/DDBJ whole genome shotgun (WGS) entry which is preliminary data.</text>
</comment>
<name>A0AAV7RSM0_PLEWA</name>
<reference evidence="1" key="1">
    <citation type="journal article" date="2022" name="bioRxiv">
        <title>Sequencing and chromosome-scale assembly of the giantPleurodeles waltlgenome.</title>
        <authorList>
            <person name="Brown T."/>
            <person name="Elewa A."/>
            <person name="Iarovenko S."/>
            <person name="Subramanian E."/>
            <person name="Araus A.J."/>
            <person name="Petzold A."/>
            <person name="Susuki M."/>
            <person name="Suzuki K.-i.T."/>
            <person name="Hayashi T."/>
            <person name="Toyoda A."/>
            <person name="Oliveira C."/>
            <person name="Osipova E."/>
            <person name="Leigh N.D."/>
            <person name="Simon A."/>
            <person name="Yun M.H."/>
        </authorList>
    </citation>
    <scope>NUCLEOTIDE SEQUENCE</scope>
    <source>
        <strain evidence="1">20211129_DDA</strain>
        <tissue evidence="1">Liver</tissue>
    </source>
</reference>
<keyword evidence="2" id="KW-1185">Reference proteome</keyword>
<accession>A0AAV7RSM0</accession>
<organism evidence="1 2">
    <name type="scientific">Pleurodeles waltl</name>
    <name type="common">Iberian ribbed newt</name>
    <dbReference type="NCBI Taxonomy" id="8319"/>
    <lineage>
        <taxon>Eukaryota</taxon>
        <taxon>Metazoa</taxon>
        <taxon>Chordata</taxon>
        <taxon>Craniata</taxon>
        <taxon>Vertebrata</taxon>
        <taxon>Euteleostomi</taxon>
        <taxon>Amphibia</taxon>
        <taxon>Batrachia</taxon>
        <taxon>Caudata</taxon>
        <taxon>Salamandroidea</taxon>
        <taxon>Salamandridae</taxon>
        <taxon>Pleurodelinae</taxon>
        <taxon>Pleurodeles</taxon>
    </lineage>
</organism>
<sequence length="291" mass="34100">MKAHLKELLQSAQTCGALDNREGRWVKKRDKRKTDSLELTANVQQDKDPGKILPMKEIPGGILFMSLGTEVTLSFTNDYTNLREKTVEWYQQTDRFVKLVKCLWEDLNTLLEIVVPADLWIECKRCVDWPTSEPERDKNTGALSPEEMKYYYKVIEILKTRISPKNIDWQRIDRMAQEAKESIHVYYERLLQAFKNYSGKEPIEAKDMFHFVFRFVEGLIPEISQMIKSNLIWWQAKPIDEVLQYAKYCSDEIELKQKKLKEKAMRGGKELYAKVTAAVVVKHDVSTPDER</sequence>
<dbReference type="Proteomes" id="UP001066276">
    <property type="component" value="Chromosome 5"/>
</dbReference>
<protein>
    <recommendedName>
        <fullName evidence="3">Retrotransposon gag domain-containing protein</fullName>
    </recommendedName>
</protein>
<gene>
    <name evidence="1" type="ORF">NDU88_006701</name>
</gene>
<dbReference type="EMBL" id="JANPWB010000009">
    <property type="protein sequence ID" value="KAJ1153943.1"/>
    <property type="molecule type" value="Genomic_DNA"/>
</dbReference>
<evidence type="ECO:0000313" key="2">
    <source>
        <dbReference type="Proteomes" id="UP001066276"/>
    </source>
</evidence>
<proteinExistence type="predicted"/>